<comment type="caution">
    <text evidence="1">The sequence shown here is derived from an EMBL/GenBank/DDBJ whole genome shotgun (WGS) entry which is preliminary data.</text>
</comment>
<sequence length="72" mass="8050">MGTSAKKLLELSAVGPFIGKQNANSSEQSVKLFVKKIHEIAMMMYLKLPQKSTYLWIVKSGLEFFTALSIIN</sequence>
<gene>
    <name evidence="1" type="ORF">A4H02_05525</name>
</gene>
<dbReference type="AlphaFoldDB" id="A0A1E3G2M8"/>
<evidence type="ECO:0000313" key="2">
    <source>
        <dbReference type="Proteomes" id="UP000094570"/>
    </source>
</evidence>
<dbReference type="EMBL" id="LWAF01000006">
    <property type="protein sequence ID" value="ODN30487.1"/>
    <property type="molecule type" value="Genomic_DNA"/>
</dbReference>
<keyword evidence="2" id="KW-1185">Reference proteome</keyword>
<reference evidence="2" key="1">
    <citation type="submission" date="2016-04" db="EMBL/GenBank/DDBJ databases">
        <title>The genome sequence project of a novel Fervidobacterium isolate from a hot spring in Thailand.</title>
        <authorList>
            <person name="Gonzalez J.M."/>
            <person name="Cuecas A."/>
            <person name="Kanoksilapatham W."/>
        </authorList>
    </citation>
    <scope>NUCLEOTIDE SEQUENCE [LARGE SCALE GENOMIC DNA]</scope>
    <source>
        <strain evidence="2">FC2004</strain>
    </source>
</reference>
<proteinExistence type="predicted"/>
<protein>
    <submittedName>
        <fullName evidence="1">Uncharacterized protein</fullName>
    </submittedName>
</protein>
<evidence type="ECO:0000313" key="1">
    <source>
        <dbReference type="EMBL" id="ODN30487.1"/>
    </source>
</evidence>
<organism evidence="1 2">
    <name type="scientific">Fervidobacterium thailandense</name>
    <dbReference type="NCBI Taxonomy" id="1008305"/>
    <lineage>
        <taxon>Bacteria</taxon>
        <taxon>Thermotogati</taxon>
        <taxon>Thermotogota</taxon>
        <taxon>Thermotogae</taxon>
        <taxon>Thermotogales</taxon>
        <taxon>Fervidobacteriaceae</taxon>
        <taxon>Fervidobacterium</taxon>
    </lineage>
</organism>
<name>A0A1E3G2M8_9BACT</name>
<dbReference type="Proteomes" id="UP000094570">
    <property type="component" value="Unassembled WGS sequence"/>
</dbReference>
<accession>A0A1E3G2M8</accession>